<protein>
    <submittedName>
        <fullName evidence="1">Unnamed protein product</fullName>
    </submittedName>
</protein>
<reference evidence="1" key="1">
    <citation type="submission" date="2023-04" db="EMBL/GenBank/DDBJ databases">
        <title>Ambrosiozyma monospora NBRC 10751.</title>
        <authorList>
            <person name="Ichikawa N."/>
            <person name="Sato H."/>
            <person name="Tonouchi N."/>
        </authorList>
    </citation>
    <scope>NUCLEOTIDE SEQUENCE</scope>
    <source>
        <strain evidence="1">NBRC 10751</strain>
    </source>
</reference>
<gene>
    <name evidence="1" type="ORF">Amon02_000438300</name>
</gene>
<name>A0ACB5T3C9_AMBMO</name>
<accession>A0ACB5T3C9</accession>
<dbReference type="Proteomes" id="UP001165064">
    <property type="component" value="Unassembled WGS sequence"/>
</dbReference>
<evidence type="ECO:0000313" key="2">
    <source>
        <dbReference type="Proteomes" id="UP001165064"/>
    </source>
</evidence>
<dbReference type="EMBL" id="BSXS01002990">
    <property type="protein sequence ID" value="GME80282.1"/>
    <property type="molecule type" value="Genomic_DNA"/>
</dbReference>
<comment type="caution">
    <text evidence="1">The sequence shown here is derived from an EMBL/GenBank/DDBJ whole genome shotgun (WGS) entry which is preliminary data.</text>
</comment>
<proteinExistence type="predicted"/>
<sequence length="129" mass="13724">MSTAKKLSTSILFAIALTGANAAPVANVNSDSPYKREADADADPSWSWHKIYKNRAAYKRELSNSTATATSTDDATATATSTSSEATSTESGDELEYVNIAFIYASEEDAANPDAEPIGYIIDDGEDEE</sequence>
<keyword evidence="2" id="KW-1185">Reference proteome</keyword>
<organism evidence="1 2">
    <name type="scientific">Ambrosiozyma monospora</name>
    <name type="common">Yeast</name>
    <name type="synonym">Endomycopsis monosporus</name>
    <dbReference type="NCBI Taxonomy" id="43982"/>
    <lineage>
        <taxon>Eukaryota</taxon>
        <taxon>Fungi</taxon>
        <taxon>Dikarya</taxon>
        <taxon>Ascomycota</taxon>
        <taxon>Saccharomycotina</taxon>
        <taxon>Pichiomycetes</taxon>
        <taxon>Pichiales</taxon>
        <taxon>Pichiaceae</taxon>
        <taxon>Ambrosiozyma</taxon>
    </lineage>
</organism>
<evidence type="ECO:0000313" key="1">
    <source>
        <dbReference type="EMBL" id="GME80282.1"/>
    </source>
</evidence>